<dbReference type="InterPro" id="IPR003593">
    <property type="entry name" value="AAA+_ATPase"/>
</dbReference>
<dbReference type="Pfam" id="PF13541">
    <property type="entry name" value="ChlI"/>
    <property type="match status" value="1"/>
</dbReference>
<dbReference type="InterPro" id="IPR014721">
    <property type="entry name" value="Ribsml_uS5_D2-typ_fold_subgr"/>
</dbReference>
<dbReference type="InterPro" id="IPR020568">
    <property type="entry name" value="Ribosomal_Su5_D2-typ_SF"/>
</dbReference>
<dbReference type="InterPro" id="IPR000523">
    <property type="entry name" value="Mg_chelatse_chII-like_cat_dom"/>
</dbReference>
<dbReference type="Pfam" id="PF01078">
    <property type="entry name" value="Mg_chelatase"/>
    <property type="match status" value="1"/>
</dbReference>
<protein>
    <submittedName>
        <fullName evidence="3">YifB family Mg chelatase-like AAA ATPase</fullName>
    </submittedName>
</protein>
<dbReference type="Proteomes" id="UP000637513">
    <property type="component" value="Unassembled WGS sequence"/>
</dbReference>
<organism evidence="3 4">
    <name type="scientific">Jutongia hominis</name>
    <dbReference type="NCBI Taxonomy" id="2763664"/>
    <lineage>
        <taxon>Bacteria</taxon>
        <taxon>Bacillati</taxon>
        <taxon>Bacillota</taxon>
        <taxon>Clostridia</taxon>
        <taxon>Lachnospirales</taxon>
        <taxon>Lachnospiraceae</taxon>
        <taxon>Jutongia</taxon>
    </lineage>
</organism>
<gene>
    <name evidence="3" type="ORF">H8700_09550</name>
</gene>
<dbReference type="Gene3D" id="3.30.230.10">
    <property type="match status" value="1"/>
</dbReference>
<dbReference type="SMART" id="SM00382">
    <property type="entry name" value="AAA"/>
    <property type="match status" value="1"/>
</dbReference>
<dbReference type="NCBIfam" id="TIGR00368">
    <property type="entry name" value="YifB family Mg chelatase-like AAA ATPase"/>
    <property type="match status" value="1"/>
</dbReference>
<dbReference type="PANTHER" id="PTHR32039">
    <property type="entry name" value="MAGNESIUM-CHELATASE SUBUNIT CHLI"/>
    <property type="match status" value="1"/>
</dbReference>
<dbReference type="RefSeq" id="WP_249305373.1">
    <property type="nucleotide sequence ID" value="NZ_JACRSW010000032.1"/>
</dbReference>
<dbReference type="SUPFAM" id="SSF52540">
    <property type="entry name" value="P-loop containing nucleoside triphosphate hydrolases"/>
    <property type="match status" value="1"/>
</dbReference>
<dbReference type="InterPro" id="IPR025158">
    <property type="entry name" value="Mg_chelat-rel_C"/>
</dbReference>
<reference evidence="3 4" key="1">
    <citation type="submission" date="2020-08" db="EMBL/GenBank/DDBJ databases">
        <title>Genome public.</title>
        <authorList>
            <person name="Liu C."/>
            <person name="Sun Q."/>
        </authorList>
    </citation>
    <scope>NUCLEOTIDE SEQUENCE [LARGE SCALE GENOMIC DNA]</scope>
    <source>
        <strain evidence="3 4">BX3</strain>
    </source>
</reference>
<evidence type="ECO:0000259" key="2">
    <source>
        <dbReference type="SMART" id="SM00382"/>
    </source>
</evidence>
<accession>A0ABR7MWA8</accession>
<proteinExistence type="inferred from homology"/>
<dbReference type="InterPro" id="IPR004482">
    <property type="entry name" value="Mg_chelat-rel"/>
</dbReference>
<dbReference type="Pfam" id="PF13335">
    <property type="entry name" value="Mg_chelatase_C"/>
    <property type="match status" value="1"/>
</dbReference>
<sequence length="513" mass="57559">MYSEAYCMAVKGIDGCMIRVEADVSDGLPAFSLVGFLSSELKEARERVRIAMKNSGFRLPPKRITVNLSPADIRKDGTGYDLAIAVSVLTAFGFIPQDSIRKYAFIGELSLEGRIQGICGVLPQVYTAYENGITHCFVSQDNAEEAGVVQDIQIIAVSDLAELVSVLQNNTVSQKKYNPHGQGAEETFQELDFSDVNGQKMVRRAVEVAVAGRHNLLMIGPPGSGKTMIAKRVPGIMPQMDFEEQMEISKIYSVAGLLSKELPFVKKRPFRDPHHTVTQPALLGGGRYPKPGEVSLASGGVLFLDELAEFHRQTIDVLRQPLEDGFVNVTRIDGTYRYPARCQLIAATNPCPCGYYPNRKKCNCTSVQIKNYLGKISQPILERMDICIETLPLDYQDFCEEKTICNENSAQMQQRIQKAQTIQSERYQKMSVFHNAQLLPSMIDTYCKMDTTAQIYVEDIFHKMEFSARVYHKILKVARTIADLDGKEMIEKEHLVEAVFYRTADLKYWGNEL</sequence>
<dbReference type="SUPFAM" id="SSF54211">
    <property type="entry name" value="Ribosomal protein S5 domain 2-like"/>
    <property type="match status" value="1"/>
</dbReference>
<dbReference type="InterPro" id="IPR027417">
    <property type="entry name" value="P-loop_NTPase"/>
</dbReference>
<comment type="similarity">
    <text evidence="1">Belongs to the Mg-chelatase subunits D/I family. ComM subfamily.</text>
</comment>
<dbReference type="EMBL" id="JACRSW010000032">
    <property type="protein sequence ID" value="MBC8557949.1"/>
    <property type="molecule type" value="Genomic_DNA"/>
</dbReference>
<evidence type="ECO:0000313" key="3">
    <source>
        <dbReference type="EMBL" id="MBC8557949.1"/>
    </source>
</evidence>
<dbReference type="PANTHER" id="PTHR32039:SF7">
    <property type="entry name" value="COMPETENCE PROTEIN COMM"/>
    <property type="match status" value="1"/>
</dbReference>
<dbReference type="InterPro" id="IPR045006">
    <property type="entry name" value="CHLI-like"/>
</dbReference>
<evidence type="ECO:0000256" key="1">
    <source>
        <dbReference type="ARBA" id="ARBA00006354"/>
    </source>
</evidence>
<comment type="caution">
    <text evidence="3">The sequence shown here is derived from an EMBL/GenBank/DDBJ whole genome shotgun (WGS) entry which is preliminary data.</text>
</comment>
<name>A0ABR7MWA8_9FIRM</name>
<dbReference type="Gene3D" id="3.40.50.300">
    <property type="entry name" value="P-loop containing nucleotide triphosphate hydrolases"/>
    <property type="match status" value="1"/>
</dbReference>
<keyword evidence="4" id="KW-1185">Reference proteome</keyword>
<evidence type="ECO:0000313" key="4">
    <source>
        <dbReference type="Proteomes" id="UP000637513"/>
    </source>
</evidence>
<feature type="domain" description="AAA+ ATPase" evidence="2">
    <location>
        <begin position="212"/>
        <end position="393"/>
    </location>
</feature>